<accession>A0AAV0FUA7</accession>
<name>A0AAV0FUA7_9ASTE</name>
<gene>
    <name evidence="3" type="ORF">CEPIT_LOCUS37319</name>
</gene>
<evidence type="ECO:0000259" key="2">
    <source>
        <dbReference type="Pfam" id="PF14244"/>
    </source>
</evidence>
<feature type="region of interest" description="Disordered" evidence="1">
    <location>
        <begin position="298"/>
        <end position="331"/>
    </location>
</feature>
<dbReference type="EMBL" id="CAMAPF010001015">
    <property type="protein sequence ID" value="CAH9139086.1"/>
    <property type="molecule type" value="Genomic_DNA"/>
</dbReference>
<organism evidence="3 4">
    <name type="scientific">Cuscuta epithymum</name>
    <dbReference type="NCBI Taxonomy" id="186058"/>
    <lineage>
        <taxon>Eukaryota</taxon>
        <taxon>Viridiplantae</taxon>
        <taxon>Streptophyta</taxon>
        <taxon>Embryophyta</taxon>
        <taxon>Tracheophyta</taxon>
        <taxon>Spermatophyta</taxon>
        <taxon>Magnoliopsida</taxon>
        <taxon>eudicotyledons</taxon>
        <taxon>Gunneridae</taxon>
        <taxon>Pentapetalae</taxon>
        <taxon>asterids</taxon>
        <taxon>lamiids</taxon>
        <taxon>Solanales</taxon>
        <taxon>Convolvulaceae</taxon>
        <taxon>Cuscuteae</taxon>
        <taxon>Cuscuta</taxon>
        <taxon>Cuscuta subgen. Cuscuta</taxon>
    </lineage>
</organism>
<protein>
    <recommendedName>
        <fullName evidence="2">Retrotransposon Copia-like N-terminal domain-containing protein</fullName>
    </recommendedName>
</protein>
<evidence type="ECO:0000313" key="3">
    <source>
        <dbReference type="EMBL" id="CAH9139086.1"/>
    </source>
</evidence>
<sequence>MVNDGQQHDVIRRKINDPSSPYYIHPSDFPGLNICGVTLKGEANFREWAIAMKNAFRSKRKLGFLDGTIPMPTEEPEDLDDWITMNSMLVGWIMTSINPSLRSNIAFMDNVMDLWDDLKTRFDVGDPMRIYELKEAIRGCRQQGQSVTNYYGRLKGIWDDFDGFRVIPKCTCGGCTCNLESKFYQQIEIEKTHDFLMGLDSESYGVLRSNILSSNELPSLSKVYQMVVQEERHRNMIRIRDEKVDAIAFTARDVSRMSMPSGRDIKLTCSFCKKTGHDYDHCFKRTGKYPDWWYENESRGRGKGQAQGSGKAVAGRPLAGRQPQPTRDSKIACVVRPKEEGGSSKNFVPELTSDQWQAILNMVNNQKATETEKLEGPTYEDADWTG</sequence>
<dbReference type="Pfam" id="PF14244">
    <property type="entry name" value="Retrotran_gag_3"/>
    <property type="match status" value="1"/>
</dbReference>
<evidence type="ECO:0000256" key="1">
    <source>
        <dbReference type="SAM" id="MobiDB-lite"/>
    </source>
</evidence>
<dbReference type="PANTHER" id="PTHR37610:SF101">
    <property type="entry name" value="(RAPE) HYPOTHETICAL PROTEIN"/>
    <property type="match status" value="1"/>
</dbReference>
<comment type="caution">
    <text evidence="3">The sequence shown here is derived from an EMBL/GenBank/DDBJ whole genome shotgun (WGS) entry which is preliminary data.</text>
</comment>
<dbReference type="PANTHER" id="PTHR37610">
    <property type="entry name" value="CCHC-TYPE DOMAIN-CONTAINING PROTEIN"/>
    <property type="match status" value="1"/>
</dbReference>
<feature type="domain" description="Retrotransposon Copia-like N-terminal" evidence="2">
    <location>
        <begin position="25"/>
        <end position="72"/>
    </location>
</feature>
<proteinExistence type="predicted"/>
<reference evidence="3" key="1">
    <citation type="submission" date="2022-07" db="EMBL/GenBank/DDBJ databases">
        <authorList>
            <person name="Macas J."/>
            <person name="Novak P."/>
            <person name="Neumann P."/>
        </authorList>
    </citation>
    <scope>NUCLEOTIDE SEQUENCE</scope>
</reference>
<keyword evidence="4" id="KW-1185">Reference proteome</keyword>
<feature type="region of interest" description="Disordered" evidence="1">
    <location>
        <begin position="366"/>
        <end position="386"/>
    </location>
</feature>
<dbReference type="AlphaFoldDB" id="A0AAV0FUA7"/>
<dbReference type="InterPro" id="IPR029472">
    <property type="entry name" value="Copia-like_N"/>
</dbReference>
<dbReference type="Proteomes" id="UP001152523">
    <property type="component" value="Unassembled WGS sequence"/>
</dbReference>
<evidence type="ECO:0000313" key="4">
    <source>
        <dbReference type="Proteomes" id="UP001152523"/>
    </source>
</evidence>